<evidence type="ECO:0000313" key="3">
    <source>
        <dbReference type="Proteomes" id="UP000220034"/>
    </source>
</evidence>
<accession>A0A2C9CNW1</accession>
<dbReference type="Pfam" id="PF06568">
    <property type="entry name" value="YjiS-like"/>
    <property type="match status" value="1"/>
</dbReference>
<proteinExistence type="predicted"/>
<organism evidence="2 3">
    <name type="scientific">Pontivivens marinum</name>
    <dbReference type="NCBI Taxonomy" id="1690039"/>
    <lineage>
        <taxon>Bacteria</taxon>
        <taxon>Pseudomonadati</taxon>
        <taxon>Pseudomonadota</taxon>
        <taxon>Alphaproteobacteria</taxon>
        <taxon>Rhodobacterales</taxon>
        <taxon>Paracoccaceae</taxon>
        <taxon>Pontivivens</taxon>
    </lineage>
</organism>
<evidence type="ECO:0000313" key="2">
    <source>
        <dbReference type="EMBL" id="SOH92897.1"/>
    </source>
</evidence>
<dbReference type="AlphaFoldDB" id="A0A2C9CNW1"/>
<dbReference type="RefSeq" id="WP_245851370.1">
    <property type="nucleotide sequence ID" value="NZ_OCTN01000001.1"/>
</dbReference>
<reference evidence="3" key="1">
    <citation type="submission" date="2017-09" db="EMBL/GenBank/DDBJ databases">
        <authorList>
            <person name="Varghese N."/>
            <person name="Submissions S."/>
        </authorList>
    </citation>
    <scope>NUCLEOTIDE SEQUENCE [LARGE SCALE GENOMIC DNA]</scope>
    <source>
        <strain evidence="3">C7</strain>
    </source>
</reference>
<evidence type="ECO:0000259" key="1">
    <source>
        <dbReference type="Pfam" id="PF06568"/>
    </source>
</evidence>
<dbReference type="InterPro" id="IPR009506">
    <property type="entry name" value="YjiS-like"/>
</dbReference>
<keyword evidence="3" id="KW-1185">Reference proteome</keyword>
<sequence length="69" mass="7963">MTMLMQEMTASHGLTGWMQNITQSFARWRAYRVSVEQLSLRSEHELEDLGMTRADIRDVARRATYGVGD</sequence>
<protein>
    <recommendedName>
        <fullName evidence="1">YjiS-like domain-containing protein</fullName>
    </recommendedName>
</protein>
<gene>
    <name evidence="2" type="ORF">SAMN06273572_101748</name>
</gene>
<dbReference type="Proteomes" id="UP000220034">
    <property type="component" value="Unassembled WGS sequence"/>
</dbReference>
<dbReference type="EMBL" id="OCTN01000001">
    <property type="protein sequence ID" value="SOH92897.1"/>
    <property type="molecule type" value="Genomic_DNA"/>
</dbReference>
<feature type="domain" description="YjiS-like" evidence="1">
    <location>
        <begin position="23"/>
        <end position="57"/>
    </location>
</feature>
<name>A0A2C9CNW1_9RHOB</name>